<reference evidence="2 3" key="1">
    <citation type="submission" date="2020-02" db="EMBL/GenBank/DDBJ databases">
        <title>Out from the shadows clarifying the taxonomy of the family Cryomorphaceae and related taxa by utilizing the GTDB taxonomic framework.</title>
        <authorList>
            <person name="Bowman J.P."/>
        </authorList>
    </citation>
    <scope>NUCLEOTIDE SEQUENCE [LARGE SCALE GENOMIC DNA]</scope>
    <source>
        <strain evidence="2 3">QSSC 1-22</strain>
    </source>
</reference>
<gene>
    <name evidence="2" type="ORF">G3O08_16465</name>
</gene>
<name>A0A7K3WWT8_9FLAO</name>
<dbReference type="AlphaFoldDB" id="A0A7K3WWT8"/>
<evidence type="ECO:0008006" key="4">
    <source>
        <dbReference type="Google" id="ProtNLM"/>
    </source>
</evidence>
<dbReference type="EMBL" id="JAAGVY010000040">
    <property type="protein sequence ID" value="NEN25095.1"/>
    <property type="molecule type" value="Genomic_DNA"/>
</dbReference>
<evidence type="ECO:0000256" key="1">
    <source>
        <dbReference type="SAM" id="SignalP"/>
    </source>
</evidence>
<feature type="chain" id="PRO_5029900813" description="Tetratricopeptide repeat protein" evidence="1">
    <location>
        <begin position="26"/>
        <end position="300"/>
    </location>
</feature>
<proteinExistence type="predicted"/>
<keyword evidence="3" id="KW-1185">Reference proteome</keyword>
<sequence>MAPKSCLKNPLFLLCLLTISAFETAAQNTISNADSTFYRQKIAELDSALAINGIGNSRVYNLAAYHSLLGEKQASISYLQMAVDNGLIILNANVDPDLENARTAEEWPAIRKKIIGNWYKYYPFGDAHYALELIKMRDNYLRKREQVEKDKEKYGDESDEYWMTIKETRRIATENGEKLDSLINLHGWPRQNFVGQAQTRAAAVVMIYSDVDIQKKYINEIEKAVEYNEIEGRYLAIIRDKILISDGEKQLYGTQYLYNDSTEMMEIAPIENEIDLDKRRIELGLDSMDVYLEGLNVIRK</sequence>
<organism evidence="2 3">
    <name type="scientific">Cryomorpha ignava</name>
    <dbReference type="NCBI Taxonomy" id="101383"/>
    <lineage>
        <taxon>Bacteria</taxon>
        <taxon>Pseudomonadati</taxon>
        <taxon>Bacteroidota</taxon>
        <taxon>Flavobacteriia</taxon>
        <taxon>Flavobacteriales</taxon>
        <taxon>Cryomorphaceae</taxon>
        <taxon>Cryomorpha</taxon>
    </lineage>
</organism>
<evidence type="ECO:0000313" key="2">
    <source>
        <dbReference type="EMBL" id="NEN25095.1"/>
    </source>
</evidence>
<dbReference type="RefSeq" id="WP_163286554.1">
    <property type="nucleotide sequence ID" value="NZ_JAAGVY010000040.1"/>
</dbReference>
<feature type="signal peptide" evidence="1">
    <location>
        <begin position="1"/>
        <end position="25"/>
    </location>
</feature>
<protein>
    <recommendedName>
        <fullName evidence="4">Tetratricopeptide repeat protein</fullName>
    </recommendedName>
</protein>
<comment type="caution">
    <text evidence="2">The sequence shown here is derived from an EMBL/GenBank/DDBJ whole genome shotgun (WGS) entry which is preliminary data.</text>
</comment>
<accession>A0A7K3WWT8</accession>
<keyword evidence="1" id="KW-0732">Signal</keyword>
<dbReference type="InterPro" id="IPR046732">
    <property type="entry name" value="DUF6624"/>
</dbReference>
<dbReference type="Pfam" id="PF20329">
    <property type="entry name" value="DUF6624"/>
    <property type="match status" value="1"/>
</dbReference>
<dbReference type="Proteomes" id="UP000486602">
    <property type="component" value="Unassembled WGS sequence"/>
</dbReference>
<evidence type="ECO:0000313" key="3">
    <source>
        <dbReference type="Proteomes" id="UP000486602"/>
    </source>
</evidence>